<reference evidence="8" key="1">
    <citation type="journal article" date="2010" name="Science">
        <title>The genome of the Western clawed frog Xenopus tropicalis.</title>
        <authorList>
            <person name="Hellsten U."/>
            <person name="Harland R.M."/>
            <person name="Gilchrist M.J."/>
            <person name="Hendrix D."/>
            <person name="Jurka J."/>
            <person name="Kapitonov V."/>
            <person name="Ovcharenko I."/>
            <person name="Putnam N.H."/>
            <person name="Shu S."/>
            <person name="Taher L."/>
            <person name="Blitz I.L."/>
            <person name="Blumberg B."/>
            <person name="Dichmann D.S."/>
            <person name="Dubchak I."/>
            <person name="Amaya E."/>
            <person name="Detter J.C."/>
            <person name="Fletcher R."/>
            <person name="Gerhard D.S."/>
            <person name="Goodstein D."/>
            <person name="Graves T."/>
            <person name="Grigoriev I.V."/>
            <person name="Grimwood J."/>
            <person name="Kawashima T."/>
            <person name="Lindquist E."/>
            <person name="Lucas S.M."/>
            <person name="Mead P.E."/>
            <person name="Mitros T."/>
            <person name="Ogino H."/>
            <person name="Ohta Y."/>
            <person name="Poliakov A.V."/>
            <person name="Pollet N."/>
            <person name="Robert J."/>
            <person name="Salamov A."/>
            <person name="Sater A.K."/>
            <person name="Schmutz J."/>
            <person name="Terry A."/>
            <person name="Vize P.D."/>
            <person name="Warren W.C."/>
            <person name="Wells D."/>
            <person name="Wills A."/>
            <person name="Wilson R.K."/>
            <person name="Zimmerman L.B."/>
            <person name="Zorn A.M."/>
            <person name="Grainger R."/>
            <person name="Grammer T."/>
            <person name="Khokha M.K."/>
            <person name="Richardson P.M."/>
            <person name="Rokhsar D.S."/>
        </authorList>
    </citation>
    <scope>NUCLEOTIDE SEQUENCE [LARGE SCALE GENOMIC DNA]</scope>
    <source>
        <strain evidence="8">Nigerian</strain>
    </source>
</reference>
<dbReference type="CDD" id="cd00190">
    <property type="entry name" value="Tryp_SPc"/>
    <property type="match status" value="1"/>
</dbReference>
<dbReference type="PANTHER" id="PTHR24252:SF10">
    <property type="entry name" value="SERINE PROTEASE 56"/>
    <property type="match status" value="1"/>
</dbReference>
<dbReference type="InParanoid" id="A0A6I8RBM6"/>
<dbReference type="PANTHER" id="PTHR24252">
    <property type="entry name" value="ACROSIN-RELATED"/>
    <property type="match status" value="1"/>
</dbReference>
<dbReference type="Pfam" id="PF00089">
    <property type="entry name" value="Trypsin"/>
    <property type="match status" value="1"/>
</dbReference>
<proteinExistence type="predicted"/>
<dbReference type="InterPro" id="IPR001314">
    <property type="entry name" value="Peptidase_S1A"/>
</dbReference>
<protein>
    <recommendedName>
        <fullName evidence="7">Peptidase S1 domain-containing protein</fullName>
    </recommendedName>
</protein>
<evidence type="ECO:0000313" key="8">
    <source>
        <dbReference type="Ensembl" id="ENSXETP00000082378"/>
    </source>
</evidence>
<keyword evidence="4" id="KW-1015">Disulfide bond</keyword>
<feature type="domain" description="Peptidase S1" evidence="7">
    <location>
        <begin position="196"/>
        <end position="430"/>
    </location>
</feature>
<dbReference type="Bgee" id="ENSXETG00000041361">
    <property type="expression patterns" value="Expressed in mesonephros and 2 other cell types or tissues"/>
</dbReference>
<dbReference type="Gene3D" id="2.40.10.10">
    <property type="entry name" value="Trypsin-like serine proteases"/>
    <property type="match status" value="1"/>
</dbReference>
<dbReference type="InterPro" id="IPR009003">
    <property type="entry name" value="Peptidase_S1_PA"/>
</dbReference>
<feature type="chain" id="PRO_5030155600" description="Peptidase S1 domain-containing protein" evidence="6">
    <location>
        <begin position="22"/>
        <end position="786"/>
    </location>
</feature>
<feature type="signal peptide" evidence="6">
    <location>
        <begin position="1"/>
        <end position="21"/>
    </location>
</feature>
<keyword evidence="1 5" id="KW-0645">Protease</keyword>
<dbReference type="SUPFAM" id="SSF50494">
    <property type="entry name" value="Trypsin-like serine proteases"/>
    <property type="match status" value="1"/>
</dbReference>
<evidence type="ECO:0000256" key="1">
    <source>
        <dbReference type="ARBA" id="ARBA00022670"/>
    </source>
</evidence>
<dbReference type="GO" id="GO:0006508">
    <property type="term" value="P:proteolysis"/>
    <property type="evidence" value="ECO:0007669"/>
    <property type="project" value="UniProtKB-KW"/>
</dbReference>
<dbReference type="FunCoup" id="A0A6I8RBM6">
    <property type="interactions" value="302"/>
</dbReference>
<evidence type="ECO:0000259" key="7">
    <source>
        <dbReference type="PROSITE" id="PS50240"/>
    </source>
</evidence>
<dbReference type="InterPro" id="IPR001254">
    <property type="entry name" value="Trypsin_dom"/>
</dbReference>
<evidence type="ECO:0000256" key="4">
    <source>
        <dbReference type="ARBA" id="ARBA00023157"/>
    </source>
</evidence>
<name>A0A6I8RBM6_XENTR</name>
<dbReference type="FunFam" id="2.40.10.10:FF:000003">
    <property type="entry name" value="Transmembrane serine protease 3"/>
    <property type="match status" value="1"/>
</dbReference>
<dbReference type="GeneTree" id="ENSGT00940000157183"/>
<dbReference type="PRINTS" id="PR00722">
    <property type="entry name" value="CHYMOTRYPSIN"/>
</dbReference>
<dbReference type="PROSITE" id="PS00134">
    <property type="entry name" value="TRYPSIN_HIS"/>
    <property type="match status" value="1"/>
</dbReference>
<dbReference type="InterPro" id="IPR043504">
    <property type="entry name" value="Peptidase_S1_PA_chymotrypsin"/>
</dbReference>
<evidence type="ECO:0000256" key="5">
    <source>
        <dbReference type="RuleBase" id="RU363034"/>
    </source>
</evidence>
<dbReference type="SMART" id="SM00020">
    <property type="entry name" value="Tryp_SPc"/>
    <property type="match status" value="1"/>
</dbReference>
<dbReference type="Ensembl" id="ENSXETT00000104370">
    <property type="protein sequence ID" value="ENSXETP00000082378"/>
    <property type="gene ID" value="ENSXETG00000041361"/>
</dbReference>
<keyword evidence="3 5" id="KW-0720">Serine protease</keyword>
<sequence>MKLLCWSLLPVLILILHHIDGAPISKEQYRMPANILQALSDRGTLILEAALKTALQALDVAVKEQEQYQKVCNSCVPCLFPECTNTGVQCRENFLPGDSEPTCDVILEAHTEADPLKRSWLMSQVCSVYHQLCPEGNLTGDKCIQIMAGRCQLKLEECKLEMNMDYLNTSPDDGSPVTCGQKFSSISNNTGPKGRIVGGSITSPGSWPWLVNIRFNGELMCGGVLLDDMWILTAAHCFTGSVNEVLWTVVVGQYDLTKNAQGEKTFQVNRIVTHPKFNQKTFDNDLALLELTSSVTASQSARPVCLPPVPRDPTPGTNCYIAGWGSLYEDGPLSDVIMEARVPVLSQEACRSTLGKNMLTSTMFCAGYLNGGIDSCQGDSGGPLTCQDPISKQYVLYGITSWGDGCGERGKPGVYTRVTAFTDWISHQMNKSPPIREPTCFELSELGILHEKGVSSICSFYRQTCPAPLSQEACARFTEERCKQKQHRCELRSYLQTLLSLLRRAEDFLRQSMDFSFFTQTIPQFMEQVYSNIFTSRVRRDIQIPETGSVDEVTSNETLEQTESDTDSNKLLQNKTFELLFQNWGPSLEDWIRKLHTMTTDEDARSSQAFQADKENIGMERELFLQRNDETVKTLKAGGLKMIYMLKSEIQREGAVNIYLEMPALEPKSTADHSQIRKREVTEVIDEGKPNLRGCQLLLEASHKVQSIKEKYRWILQVPERDLSMNFQEILVDMNSKNGKGLYRARVRVQVAGKPTSFISLVGLENSSLYRSMPGIIALSMDVLKT</sequence>
<evidence type="ECO:0000256" key="6">
    <source>
        <dbReference type="SAM" id="SignalP"/>
    </source>
</evidence>
<dbReference type="AlphaFoldDB" id="A0A6I8RBM6"/>
<accession>A0A6I8RBM6</accession>
<reference evidence="8" key="2">
    <citation type="submission" date="2020-05" db="UniProtKB">
        <authorList>
            <consortium name="Ensembl"/>
        </authorList>
    </citation>
    <scope>IDENTIFICATION</scope>
</reference>
<evidence type="ECO:0000256" key="3">
    <source>
        <dbReference type="ARBA" id="ARBA00022825"/>
    </source>
</evidence>
<evidence type="ECO:0000256" key="2">
    <source>
        <dbReference type="ARBA" id="ARBA00022801"/>
    </source>
</evidence>
<dbReference type="PROSITE" id="PS50240">
    <property type="entry name" value="TRYPSIN_DOM"/>
    <property type="match status" value="1"/>
</dbReference>
<dbReference type="GO" id="GO:0004252">
    <property type="term" value="F:serine-type endopeptidase activity"/>
    <property type="evidence" value="ECO:0007669"/>
    <property type="project" value="InterPro"/>
</dbReference>
<dbReference type="InterPro" id="IPR018114">
    <property type="entry name" value="TRYPSIN_HIS"/>
</dbReference>
<dbReference type="InterPro" id="IPR033116">
    <property type="entry name" value="TRYPSIN_SER"/>
</dbReference>
<keyword evidence="6" id="KW-0732">Signal</keyword>
<organism evidence="8">
    <name type="scientific">Xenopus tropicalis</name>
    <name type="common">Western clawed frog</name>
    <name type="synonym">Silurana tropicalis</name>
    <dbReference type="NCBI Taxonomy" id="8364"/>
    <lineage>
        <taxon>Eukaryota</taxon>
        <taxon>Metazoa</taxon>
        <taxon>Chordata</taxon>
        <taxon>Craniata</taxon>
        <taxon>Vertebrata</taxon>
        <taxon>Euteleostomi</taxon>
        <taxon>Amphibia</taxon>
        <taxon>Batrachia</taxon>
        <taxon>Anura</taxon>
        <taxon>Pipoidea</taxon>
        <taxon>Pipidae</taxon>
        <taxon>Xenopodinae</taxon>
        <taxon>Xenopus</taxon>
        <taxon>Silurana</taxon>
    </lineage>
</organism>
<dbReference type="PROSITE" id="PS00135">
    <property type="entry name" value="TRYPSIN_SER"/>
    <property type="match status" value="1"/>
</dbReference>
<keyword evidence="2 5" id="KW-0378">Hydrolase</keyword>